<dbReference type="EMBL" id="CAEZVY010000020">
    <property type="protein sequence ID" value="CAB4637636.1"/>
    <property type="molecule type" value="Genomic_DNA"/>
</dbReference>
<gene>
    <name evidence="2" type="ORF">UFOPK1684_00384</name>
    <name evidence="3" type="ORF">UFOPK2158_00301</name>
</gene>
<proteinExistence type="predicted"/>
<accession>A0A6J6JL19</accession>
<feature type="compositionally biased region" description="Low complexity" evidence="1">
    <location>
        <begin position="35"/>
        <end position="48"/>
    </location>
</feature>
<evidence type="ECO:0000313" key="2">
    <source>
        <dbReference type="EMBL" id="CAB4565331.1"/>
    </source>
</evidence>
<dbReference type="AlphaFoldDB" id="A0A6J6JL19"/>
<protein>
    <submittedName>
        <fullName evidence="3">Unannotated protein</fullName>
    </submittedName>
</protein>
<dbReference type="PROSITE" id="PS51257">
    <property type="entry name" value="PROKAR_LIPOPROTEIN"/>
    <property type="match status" value="1"/>
</dbReference>
<organism evidence="3">
    <name type="scientific">freshwater metagenome</name>
    <dbReference type="NCBI Taxonomy" id="449393"/>
    <lineage>
        <taxon>unclassified sequences</taxon>
        <taxon>metagenomes</taxon>
        <taxon>ecological metagenomes</taxon>
    </lineage>
</organism>
<name>A0A6J6JL19_9ZZZZ</name>
<sequence length="237" mass="25633">MQLVIHRQRLGLWTLVSLVVLISGCATAPDIPDAPGTGEPGTSEPGTSDAQPRPAAVIAQLPADDLFYGAALGATKAIEAYLERSDVITSEGGSDPRRMASLVTPQWYPKEEEGFARFTAAQERTLGQTTVDGLQVQLARQVPGGGLDIGVIACVDATKVLVLGLEDGDPPAEVLQWQGEWESFDGTAEEWEVIEGFWATTSARWGQRNAVVFWLVGENTDELLVDHTEQWWGISRC</sequence>
<evidence type="ECO:0000313" key="3">
    <source>
        <dbReference type="EMBL" id="CAB4637636.1"/>
    </source>
</evidence>
<reference evidence="3" key="1">
    <citation type="submission" date="2020-05" db="EMBL/GenBank/DDBJ databases">
        <authorList>
            <person name="Chiriac C."/>
            <person name="Salcher M."/>
            <person name="Ghai R."/>
            <person name="Kavagutti S V."/>
        </authorList>
    </citation>
    <scope>NUCLEOTIDE SEQUENCE</scope>
</reference>
<feature type="region of interest" description="Disordered" evidence="1">
    <location>
        <begin position="29"/>
        <end position="52"/>
    </location>
</feature>
<evidence type="ECO:0000256" key="1">
    <source>
        <dbReference type="SAM" id="MobiDB-lite"/>
    </source>
</evidence>
<dbReference type="EMBL" id="CAEZTM010000011">
    <property type="protein sequence ID" value="CAB4565331.1"/>
    <property type="molecule type" value="Genomic_DNA"/>
</dbReference>